<reference evidence="1 2" key="1">
    <citation type="submission" date="2018-11" db="EMBL/GenBank/DDBJ databases">
        <authorList>
            <consortium name="Pathogen Informatics"/>
        </authorList>
    </citation>
    <scope>NUCLEOTIDE SEQUENCE [LARGE SCALE GENOMIC DNA]</scope>
</reference>
<evidence type="ECO:0000313" key="1">
    <source>
        <dbReference type="EMBL" id="VDM77396.1"/>
    </source>
</evidence>
<dbReference type="OrthoDB" id="10580207at2759"/>
<organism evidence="1 2">
    <name type="scientific">Strongylus vulgaris</name>
    <name type="common">Blood worm</name>
    <dbReference type="NCBI Taxonomy" id="40348"/>
    <lineage>
        <taxon>Eukaryota</taxon>
        <taxon>Metazoa</taxon>
        <taxon>Ecdysozoa</taxon>
        <taxon>Nematoda</taxon>
        <taxon>Chromadorea</taxon>
        <taxon>Rhabditida</taxon>
        <taxon>Rhabditina</taxon>
        <taxon>Rhabditomorpha</taxon>
        <taxon>Strongyloidea</taxon>
        <taxon>Strongylidae</taxon>
        <taxon>Strongylus</taxon>
    </lineage>
</organism>
<dbReference type="Proteomes" id="UP000270094">
    <property type="component" value="Unassembled WGS sequence"/>
</dbReference>
<name>A0A3P7J310_STRVU</name>
<dbReference type="EMBL" id="UYYB01099118">
    <property type="protein sequence ID" value="VDM77396.1"/>
    <property type="molecule type" value="Genomic_DNA"/>
</dbReference>
<sequence>MMRWEVSGCRAALGSWANTPGAGMGQSAVCRKPITVRERNNVQEMNHDRLTMTKDHAGFAQINHFGSDLALDSVKIGQMLIGVI</sequence>
<proteinExistence type="predicted"/>
<dbReference type="AlphaFoldDB" id="A0A3P7J310"/>
<accession>A0A3P7J310</accession>
<gene>
    <name evidence="1" type="ORF">SVUK_LOCUS12394</name>
</gene>
<protein>
    <submittedName>
        <fullName evidence="1">Uncharacterized protein</fullName>
    </submittedName>
</protein>
<keyword evidence="2" id="KW-1185">Reference proteome</keyword>
<evidence type="ECO:0000313" key="2">
    <source>
        <dbReference type="Proteomes" id="UP000270094"/>
    </source>
</evidence>